<comment type="caution">
    <text evidence="1">The sequence shown here is derived from an EMBL/GenBank/DDBJ whole genome shotgun (WGS) entry which is preliminary data.</text>
</comment>
<dbReference type="Proteomes" id="UP000828390">
    <property type="component" value="Unassembled WGS sequence"/>
</dbReference>
<keyword evidence="2" id="KW-1185">Reference proteome</keyword>
<dbReference type="EMBL" id="JAIWYP010000005">
    <property type="protein sequence ID" value="KAH3818084.1"/>
    <property type="molecule type" value="Genomic_DNA"/>
</dbReference>
<dbReference type="AlphaFoldDB" id="A0A9D4GMC0"/>
<proteinExistence type="predicted"/>
<reference evidence="1" key="1">
    <citation type="journal article" date="2019" name="bioRxiv">
        <title>The Genome of the Zebra Mussel, Dreissena polymorpha: A Resource for Invasive Species Research.</title>
        <authorList>
            <person name="McCartney M.A."/>
            <person name="Auch B."/>
            <person name="Kono T."/>
            <person name="Mallez S."/>
            <person name="Zhang Y."/>
            <person name="Obille A."/>
            <person name="Becker A."/>
            <person name="Abrahante J.E."/>
            <person name="Garbe J."/>
            <person name="Badalamenti J.P."/>
            <person name="Herman A."/>
            <person name="Mangelson H."/>
            <person name="Liachko I."/>
            <person name="Sullivan S."/>
            <person name="Sone E.D."/>
            <person name="Koren S."/>
            <person name="Silverstein K.A.T."/>
            <person name="Beckman K.B."/>
            <person name="Gohl D.M."/>
        </authorList>
    </citation>
    <scope>NUCLEOTIDE SEQUENCE</scope>
    <source>
        <strain evidence="1">Duluth1</strain>
        <tissue evidence="1">Whole animal</tissue>
    </source>
</reference>
<evidence type="ECO:0000313" key="2">
    <source>
        <dbReference type="Proteomes" id="UP000828390"/>
    </source>
</evidence>
<protein>
    <submittedName>
        <fullName evidence="1">Uncharacterized protein</fullName>
    </submittedName>
</protein>
<organism evidence="1 2">
    <name type="scientific">Dreissena polymorpha</name>
    <name type="common">Zebra mussel</name>
    <name type="synonym">Mytilus polymorpha</name>
    <dbReference type="NCBI Taxonomy" id="45954"/>
    <lineage>
        <taxon>Eukaryota</taxon>
        <taxon>Metazoa</taxon>
        <taxon>Spiralia</taxon>
        <taxon>Lophotrochozoa</taxon>
        <taxon>Mollusca</taxon>
        <taxon>Bivalvia</taxon>
        <taxon>Autobranchia</taxon>
        <taxon>Heteroconchia</taxon>
        <taxon>Euheterodonta</taxon>
        <taxon>Imparidentia</taxon>
        <taxon>Neoheterodontei</taxon>
        <taxon>Myida</taxon>
        <taxon>Dreissenoidea</taxon>
        <taxon>Dreissenidae</taxon>
        <taxon>Dreissena</taxon>
    </lineage>
</organism>
<accession>A0A9D4GMC0</accession>
<name>A0A9D4GMC0_DREPO</name>
<evidence type="ECO:0000313" key="1">
    <source>
        <dbReference type="EMBL" id="KAH3818084.1"/>
    </source>
</evidence>
<gene>
    <name evidence="1" type="ORF">DPMN_119680</name>
</gene>
<reference evidence="1" key="2">
    <citation type="submission" date="2020-11" db="EMBL/GenBank/DDBJ databases">
        <authorList>
            <person name="McCartney M.A."/>
            <person name="Auch B."/>
            <person name="Kono T."/>
            <person name="Mallez S."/>
            <person name="Becker A."/>
            <person name="Gohl D.M."/>
            <person name="Silverstein K.A.T."/>
            <person name="Koren S."/>
            <person name="Bechman K.B."/>
            <person name="Herman A."/>
            <person name="Abrahante J.E."/>
            <person name="Garbe J."/>
        </authorList>
    </citation>
    <scope>NUCLEOTIDE SEQUENCE</scope>
    <source>
        <strain evidence="1">Duluth1</strain>
        <tissue evidence="1">Whole animal</tissue>
    </source>
</reference>
<sequence>MFGNINESDIISGDDSTYPNKLLIRGIPLNCTEVQIAKFMLEKTGYSMVQGSMTFHKCDPSVAMATFEENIGIPVLHMLLVALLYTNIKALKALKMFANA</sequence>